<feature type="binding site" evidence="7 8">
    <location>
        <position position="117"/>
    </location>
    <ligand>
        <name>S-adenosyl-L-methionine</name>
        <dbReference type="ChEBI" id="CHEBI:59789"/>
    </ligand>
</feature>
<comment type="function">
    <text evidence="7">Specifically dimethylates two adjacent adenosines (A1518 and A1519) in the loop of a conserved hairpin near the 3'-end of 16S rRNA in the 30S particle. May play a critical role in biogenesis of 30S subunits.</text>
</comment>
<evidence type="ECO:0000256" key="1">
    <source>
        <dbReference type="ARBA" id="ARBA00022490"/>
    </source>
</evidence>
<dbReference type="PANTHER" id="PTHR11727:SF7">
    <property type="entry name" value="DIMETHYLADENOSINE TRANSFERASE-RELATED"/>
    <property type="match status" value="1"/>
</dbReference>
<comment type="similarity">
    <text evidence="7">Belongs to the class I-like SAM-binding methyltransferase superfamily. rRNA adenine N(6)-methyltransferase family. RsmA subfamily.</text>
</comment>
<dbReference type="GO" id="GO:0052908">
    <property type="term" value="F:16S rRNA (adenine(1518)-N(6)/adenine(1519)-N(6))-dimethyltransferase activity"/>
    <property type="evidence" value="ECO:0007669"/>
    <property type="project" value="UniProtKB-EC"/>
</dbReference>
<feature type="binding site" evidence="7 8">
    <location>
        <position position="53"/>
    </location>
    <ligand>
        <name>S-adenosyl-L-methionine</name>
        <dbReference type="ChEBI" id="CHEBI:59789"/>
    </ligand>
</feature>
<reference evidence="10" key="1">
    <citation type="journal article" date="2020" name="mSystems">
        <title>Genome- and Community-Level Interaction Insights into Carbon Utilization and Element Cycling Functions of Hydrothermarchaeota in Hydrothermal Sediment.</title>
        <authorList>
            <person name="Zhou Z."/>
            <person name="Liu Y."/>
            <person name="Xu W."/>
            <person name="Pan J."/>
            <person name="Luo Z.H."/>
            <person name="Li M."/>
        </authorList>
    </citation>
    <scope>NUCLEOTIDE SEQUENCE [LARGE SCALE GENOMIC DNA]</scope>
    <source>
        <strain evidence="10">SpSt-61</strain>
    </source>
</reference>
<keyword evidence="2 7" id="KW-0698">rRNA processing</keyword>
<proteinExistence type="inferred from homology"/>
<dbReference type="PANTHER" id="PTHR11727">
    <property type="entry name" value="DIMETHYLADENOSINE TRANSFERASE"/>
    <property type="match status" value="1"/>
</dbReference>
<dbReference type="GO" id="GO:0003723">
    <property type="term" value="F:RNA binding"/>
    <property type="evidence" value="ECO:0007669"/>
    <property type="project" value="UniProtKB-UniRule"/>
</dbReference>
<dbReference type="EC" id="2.1.1.182" evidence="7"/>
<feature type="binding site" evidence="7 8">
    <location>
        <position position="74"/>
    </location>
    <ligand>
        <name>S-adenosyl-L-methionine</name>
        <dbReference type="ChEBI" id="CHEBI:59789"/>
    </ligand>
</feature>
<dbReference type="NCBIfam" id="TIGR00755">
    <property type="entry name" value="ksgA"/>
    <property type="match status" value="1"/>
</dbReference>
<evidence type="ECO:0000256" key="5">
    <source>
        <dbReference type="ARBA" id="ARBA00022691"/>
    </source>
</evidence>
<name>A0A7V4KEV2_FERPE</name>
<dbReference type="InterPro" id="IPR020596">
    <property type="entry name" value="rRNA_Ade_Mease_Trfase_CS"/>
</dbReference>
<feature type="binding site" evidence="7 8">
    <location>
        <position position="28"/>
    </location>
    <ligand>
        <name>S-adenosyl-L-methionine</name>
        <dbReference type="ChEBI" id="CHEBI:59789"/>
    </ligand>
</feature>
<keyword evidence="5 7" id="KW-0949">S-adenosyl-L-methionine</keyword>
<evidence type="ECO:0000256" key="6">
    <source>
        <dbReference type="ARBA" id="ARBA00022884"/>
    </source>
</evidence>
<evidence type="ECO:0000259" key="9">
    <source>
        <dbReference type="SMART" id="SM00650"/>
    </source>
</evidence>
<dbReference type="SUPFAM" id="SSF53335">
    <property type="entry name" value="S-adenosyl-L-methionine-dependent methyltransferases"/>
    <property type="match status" value="1"/>
</dbReference>
<evidence type="ECO:0000256" key="2">
    <source>
        <dbReference type="ARBA" id="ARBA00022552"/>
    </source>
</evidence>
<comment type="caution">
    <text evidence="10">The sequence shown here is derived from an EMBL/GenBank/DDBJ whole genome shotgun (WGS) entry which is preliminary data.</text>
</comment>
<feature type="binding site" evidence="7 8">
    <location>
        <position position="99"/>
    </location>
    <ligand>
        <name>S-adenosyl-L-methionine</name>
        <dbReference type="ChEBI" id="CHEBI:59789"/>
    </ligand>
</feature>
<dbReference type="CDD" id="cd02440">
    <property type="entry name" value="AdoMet_MTases"/>
    <property type="match status" value="1"/>
</dbReference>
<dbReference type="PROSITE" id="PS51689">
    <property type="entry name" value="SAM_RNA_A_N6_MT"/>
    <property type="match status" value="1"/>
</dbReference>
<evidence type="ECO:0000313" key="10">
    <source>
        <dbReference type="EMBL" id="HGU53891.1"/>
    </source>
</evidence>
<protein>
    <recommendedName>
        <fullName evidence="7">Ribosomal RNA small subunit methyltransferase A</fullName>
        <ecNumber evidence="7">2.1.1.182</ecNumber>
    </recommendedName>
    <alternativeName>
        <fullName evidence="7">16S rRNA (adenine(1518)-N(6)/adenine(1519)-N(6))-dimethyltransferase</fullName>
    </alternativeName>
    <alternativeName>
        <fullName evidence="7">16S rRNA dimethyladenosine transferase</fullName>
    </alternativeName>
    <alternativeName>
        <fullName evidence="7">16S rRNA dimethylase</fullName>
    </alternativeName>
    <alternativeName>
        <fullName evidence="7">S-adenosylmethionine-6-N', N'-adenosyl(rRNA) dimethyltransferase</fullName>
    </alternativeName>
</protein>
<dbReference type="Pfam" id="PF00398">
    <property type="entry name" value="RrnaAD"/>
    <property type="match status" value="1"/>
</dbReference>
<sequence length="279" mass="31689">MVSFQLKTSDYLKKYGVTLKKSLGQNFLSNEVFAKKIVELSEVDKNDTVLEIGAGAGTLTVALAETGATVYAIEIDERLKPILEERLLTFQNVHLIFSDFLALDLSFLPSGYKCVSNIPYYITAPILKRLIFTPFSALFIMMQKEVGERLLEKPGSSNRGFLTVVLQTVANIEKILVVPKSAFVPNPEVDSVVLKITRKEPFPFVDSSQIESFWRFVSDSFSQKRKTIYNNLKTITKDTKVLELIIQEANIPSNARPEQLNEEQFLMLWKTWSKFTNEN</sequence>
<keyword evidence="3 7" id="KW-0489">Methyltransferase</keyword>
<evidence type="ECO:0000256" key="8">
    <source>
        <dbReference type="PROSITE-ProRule" id="PRU01026"/>
    </source>
</evidence>
<comment type="catalytic activity">
    <reaction evidence="7">
        <text>adenosine(1518)/adenosine(1519) in 16S rRNA + 4 S-adenosyl-L-methionine = N(6)-dimethyladenosine(1518)/N(6)-dimethyladenosine(1519) in 16S rRNA + 4 S-adenosyl-L-homocysteine + 4 H(+)</text>
        <dbReference type="Rhea" id="RHEA:19609"/>
        <dbReference type="Rhea" id="RHEA-COMP:10232"/>
        <dbReference type="Rhea" id="RHEA-COMP:10233"/>
        <dbReference type="ChEBI" id="CHEBI:15378"/>
        <dbReference type="ChEBI" id="CHEBI:57856"/>
        <dbReference type="ChEBI" id="CHEBI:59789"/>
        <dbReference type="ChEBI" id="CHEBI:74411"/>
        <dbReference type="ChEBI" id="CHEBI:74493"/>
        <dbReference type="EC" id="2.1.1.182"/>
    </reaction>
</comment>
<evidence type="ECO:0000256" key="3">
    <source>
        <dbReference type="ARBA" id="ARBA00022603"/>
    </source>
</evidence>
<dbReference type="PROSITE" id="PS01131">
    <property type="entry name" value="RRNA_A_DIMETH"/>
    <property type="match status" value="1"/>
</dbReference>
<dbReference type="AlphaFoldDB" id="A0A7V4KEV2"/>
<dbReference type="InterPro" id="IPR020598">
    <property type="entry name" value="rRNA_Ade_methylase_Trfase_N"/>
</dbReference>
<keyword evidence="1 7" id="KW-0963">Cytoplasm</keyword>
<dbReference type="EMBL" id="DSZZ01000484">
    <property type="protein sequence ID" value="HGU53891.1"/>
    <property type="molecule type" value="Genomic_DNA"/>
</dbReference>
<comment type="subcellular location">
    <subcellularLocation>
        <location evidence="7">Cytoplasm</location>
    </subcellularLocation>
</comment>
<keyword evidence="6 7" id="KW-0694">RNA-binding</keyword>
<dbReference type="InterPro" id="IPR029063">
    <property type="entry name" value="SAM-dependent_MTases_sf"/>
</dbReference>
<gene>
    <name evidence="7 10" type="primary">rsmA</name>
    <name evidence="7" type="synonym">ksgA</name>
    <name evidence="10" type="ORF">ENT78_10290</name>
</gene>
<dbReference type="SMART" id="SM00650">
    <property type="entry name" value="rADc"/>
    <property type="match status" value="1"/>
</dbReference>
<accession>A0A7V4KEV2</accession>
<dbReference type="InterPro" id="IPR011530">
    <property type="entry name" value="rRNA_adenine_dimethylase"/>
</dbReference>
<dbReference type="Gene3D" id="3.40.50.150">
    <property type="entry name" value="Vaccinia Virus protein VP39"/>
    <property type="match status" value="1"/>
</dbReference>
<dbReference type="Gene3D" id="1.10.8.100">
    <property type="entry name" value="Ribosomal RNA adenine dimethylase-like, domain 2"/>
    <property type="match status" value="1"/>
</dbReference>
<dbReference type="InterPro" id="IPR023165">
    <property type="entry name" value="rRNA_Ade_diMease-like_C"/>
</dbReference>
<evidence type="ECO:0000256" key="4">
    <source>
        <dbReference type="ARBA" id="ARBA00022679"/>
    </source>
</evidence>
<evidence type="ECO:0000256" key="7">
    <source>
        <dbReference type="HAMAP-Rule" id="MF_00607"/>
    </source>
</evidence>
<dbReference type="GO" id="GO:0005829">
    <property type="term" value="C:cytosol"/>
    <property type="evidence" value="ECO:0007669"/>
    <property type="project" value="TreeGrafter"/>
</dbReference>
<feature type="domain" description="Ribosomal RNA adenine methylase transferase N-terminal" evidence="9">
    <location>
        <begin position="33"/>
        <end position="200"/>
    </location>
</feature>
<feature type="binding site" evidence="7 8">
    <location>
        <position position="26"/>
    </location>
    <ligand>
        <name>S-adenosyl-L-methionine</name>
        <dbReference type="ChEBI" id="CHEBI:59789"/>
    </ligand>
</feature>
<dbReference type="HAMAP" id="MF_00607">
    <property type="entry name" value="16SrRNA_methyltr_A"/>
    <property type="match status" value="1"/>
</dbReference>
<dbReference type="InterPro" id="IPR001737">
    <property type="entry name" value="KsgA/Erm"/>
</dbReference>
<keyword evidence="4 7" id="KW-0808">Transferase</keyword>
<organism evidence="10">
    <name type="scientific">Fervidobacterium pennivorans</name>
    <dbReference type="NCBI Taxonomy" id="93466"/>
    <lineage>
        <taxon>Bacteria</taxon>
        <taxon>Thermotogati</taxon>
        <taxon>Thermotogota</taxon>
        <taxon>Thermotogae</taxon>
        <taxon>Thermotogales</taxon>
        <taxon>Fervidobacteriaceae</taxon>
        <taxon>Fervidobacterium</taxon>
    </lineage>
</organism>